<dbReference type="Gene3D" id="3.40.1780.10">
    <property type="entry name" value="QueA-like"/>
    <property type="match status" value="1"/>
</dbReference>
<sequence>MNKSDFQYDLPPELIAQHPPSSRGQSRMLVMSDIGLQDSEILQLPHFLREGDLLVVNDTKVIPARLYGHKDTGGKVEVFLERILNDRIISAHIRSSKKLNPGQLINIGDDYAFTLIRRQNELFELELTKGESLATLFEQQGHMPLPPYIKRADDSIDQARYQTLYADSPGAVAAPTAGLHFSEALLNTLKQSAIKLATVTLHVGSGTFAPMRVEDIDKHKMHHERYVLSHETCKLIQQTKEKGGRIIAVGTTVVRTLESIMQRHGDLIAGDGETNIFIYPGYEFKVIDGLLTNFHLPESTLIMLVCAFAGFHDTMHAYQHAVQAEYRFFSYGDAMLILPE</sequence>
<evidence type="ECO:0000256" key="2">
    <source>
        <dbReference type="ARBA" id="ARBA00011245"/>
    </source>
</evidence>
<dbReference type="EC" id="2.4.99.17" evidence="8"/>
<dbReference type="PANTHER" id="PTHR30307:SF0">
    <property type="entry name" value="S-ADENOSYLMETHIONINE:TRNA RIBOSYLTRANSFERASE-ISOMERASE"/>
    <property type="match status" value="1"/>
</dbReference>
<dbReference type="InterPro" id="IPR042119">
    <property type="entry name" value="QueA_dom2"/>
</dbReference>
<dbReference type="HAMAP" id="MF_00113">
    <property type="entry name" value="QueA"/>
    <property type="match status" value="1"/>
</dbReference>
<dbReference type="InterPro" id="IPR036100">
    <property type="entry name" value="QueA_sf"/>
</dbReference>
<evidence type="ECO:0000256" key="3">
    <source>
        <dbReference type="ARBA" id="ARBA00022490"/>
    </source>
</evidence>
<keyword evidence="5" id="KW-0949">S-adenosyl-L-methionine</keyword>
<evidence type="ECO:0000313" key="8">
    <source>
        <dbReference type="EMBL" id="VAW77123.1"/>
    </source>
</evidence>
<keyword evidence="8" id="KW-0413">Isomerase</keyword>
<comment type="subcellular location">
    <subcellularLocation>
        <location evidence="1">Cytoplasm</location>
    </subcellularLocation>
</comment>
<evidence type="ECO:0000256" key="6">
    <source>
        <dbReference type="ARBA" id="ARBA00022785"/>
    </source>
</evidence>
<dbReference type="GO" id="GO:0008616">
    <property type="term" value="P:tRNA queuosine(34) biosynthetic process"/>
    <property type="evidence" value="ECO:0007669"/>
    <property type="project" value="UniProtKB-KW"/>
</dbReference>
<keyword evidence="3" id="KW-0963">Cytoplasm</keyword>
<dbReference type="NCBIfam" id="TIGR00113">
    <property type="entry name" value="queA"/>
    <property type="match status" value="1"/>
</dbReference>
<evidence type="ECO:0000256" key="1">
    <source>
        <dbReference type="ARBA" id="ARBA00004496"/>
    </source>
</evidence>
<dbReference type="GO" id="GO:0051075">
    <property type="term" value="F:S-adenosylmethionine:tRNA ribosyltransferase-isomerase activity"/>
    <property type="evidence" value="ECO:0007669"/>
    <property type="project" value="UniProtKB-EC"/>
</dbReference>
<dbReference type="PANTHER" id="PTHR30307">
    <property type="entry name" value="S-ADENOSYLMETHIONINE:TRNA RIBOSYLTRANSFERASE-ISOMERASE"/>
    <property type="match status" value="1"/>
</dbReference>
<evidence type="ECO:0000256" key="7">
    <source>
        <dbReference type="SAM" id="MobiDB-lite"/>
    </source>
</evidence>
<comment type="subunit">
    <text evidence="2">Monomer.</text>
</comment>
<dbReference type="AlphaFoldDB" id="A0A3B0YLU7"/>
<dbReference type="InterPro" id="IPR003699">
    <property type="entry name" value="QueA"/>
</dbReference>
<proteinExistence type="inferred from homology"/>
<keyword evidence="4 8" id="KW-0808">Transferase</keyword>
<keyword evidence="6" id="KW-0671">Queuosine biosynthesis</keyword>
<evidence type="ECO:0000256" key="4">
    <source>
        <dbReference type="ARBA" id="ARBA00022679"/>
    </source>
</evidence>
<keyword evidence="8" id="KW-0328">Glycosyltransferase</keyword>
<dbReference type="Pfam" id="PF02547">
    <property type="entry name" value="Queuosine_synth"/>
    <property type="match status" value="1"/>
</dbReference>
<dbReference type="Gene3D" id="2.40.10.240">
    <property type="entry name" value="QueA-like"/>
    <property type="match status" value="1"/>
</dbReference>
<organism evidence="8">
    <name type="scientific">hydrothermal vent metagenome</name>
    <dbReference type="NCBI Taxonomy" id="652676"/>
    <lineage>
        <taxon>unclassified sequences</taxon>
        <taxon>metagenomes</taxon>
        <taxon>ecological metagenomes</taxon>
    </lineage>
</organism>
<dbReference type="NCBIfam" id="NF001140">
    <property type="entry name" value="PRK00147.1"/>
    <property type="match status" value="1"/>
</dbReference>
<dbReference type="EMBL" id="UOFL01000118">
    <property type="protein sequence ID" value="VAW77123.1"/>
    <property type="molecule type" value="Genomic_DNA"/>
</dbReference>
<name>A0A3B0YLU7_9ZZZZ</name>
<dbReference type="GO" id="GO:0005737">
    <property type="term" value="C:cytoplasm"/>
    <property type="evidence" value="ECO:0007669"/>
    <property type="project" value="UniProtKB-SubCell"/>
</dbReference>
<dbReference type="SUPFAM" id="SSF111337">
    <property type="entry name" value="QueA-like"/>
    <property type="match status" value="1"/>
</dbReference>
<reference evidence="8" key="1">
    <citation type="submission" date="2018-06" db="EMBL/GenBank/DDBJ databases">
        <authorList>
            <person name="Zhirakovskaya E."/>
        </authorList>
    </citation>
    <scope>NUCLEOTIDE SEQUENCE</scope>
</reference>
<accession>A0A3B0YLU7</accession>
<evidence type="ECO:0000256" key="5">
    <source>
        <dbReference type="ARBA" id="ARBA00022691"/>
    </source>
</evidence>
<dbReference type="FunFam" id="3.40.1780.10:FF:000001">
    <property type="entry name" value="S-adenosylmethionine:tRNA ribosyltransferase-isomerase"/>
    <property type="match status" value="1"/>
</dbReference>
<gene>
    <name evidence="8" type="ORF">MNBD_GAMMA12-254</name>
</gene>
<protein>
    <submittedName>
        <fullName evidence="8">S-adenosylmethionine:tRNA ribosyltransferase-isomerase</fullName>
        <ecNumber evidence="8">2.4.99.17</ecNumber>
    </submittedName>
</protein>
<feature type="region of interest" description="Disordered" evidence="7">
    <location>
        <begin position="1"/>
        <end position="24"/>
    </location>
</feature>
<dbReference type="InterPro" id="IPR042118">
    <property type="entry name" value="QueA_dom1"/>
</dbReference>